<evidence type="ECO:0000256" key="1">
    <source>
        <dbReference type="SAM" id="Phobius"/>
    </source>
</evidence>
<gene>
    <name evidence="3" type="ORF">U472_10380</name>
</gene>
<reference evidence="4" key="1">
    <citation type="submission" date="2016-07" db="EMBL/GenBank/DDBJ databases">
        <authorList>
            <person name="Florea S."/>
            <person name="Webb J.S."/>
            <person name="Jaromczyk J."/>
            <person name="Schardl C.L."/>
        </authorList>
    </citation>
    <scope>NUCLEOTIDE SEQUENCE [LARGE SCALE GENOMIC DNA]</scope>
    <source>
        <strain evidence="4">Z6</strain>
    </source>
</reference>
<reference evidence="3 4" key="2">
    <citation type="submission" date="2016-08" db="EMBL/GenBank/DDBJ databases">
        <title>Orenia metallireducens sp. nov. strain Z6, a Novel Metal-reducing Firmicute from the Deep Subsurface.</title>
        <authorList>
            <person name="Maxim B.I."/>
            <person name="Kenneth K."/>
            <person name="Flynn T.M."/>
            <person name="Oloughlin E.J."/>
            <person name="Locke R.A."/>
            <person name="Weber J.R."/>
            <person name="Egan S.M."/>
            <person name="Mackie R.I."/>
            <person name="Cann I.K."/>
        </authorList>
    </citation>
    <scope>NUCLEOTIDE SEQUENCE [LARGE SCALE GENOMIC DNA]</scope>
    <source>
        <strain evidence="3 4">Z6</strain>
    </source>
</reference>
<name>A0A1C0A852_9FIRM</name>
<proteinExistence type="predicted"/>
<feature type="transmembrane region" description="Helical" evidence="1">
    <location>
        <begin position="48"/>
        <end position="65"/>
    </location>
</feature>
<dbReference type="Proteomes" id="UP000093514">
    <property type="component" value="Unassembled WGS sequence"/>
</dbReference>
<feature type="transmembrane region" description="Helical" evidence="1">
    <location>
        <begin position="12"/>
        <end position="36"/>
    </location>
</feature>
<organism evidence="3 4">
    <name type="scientific">Orenia metallireducens</name>
    <dbReference type="NCBI Taxonomy" id="1413210"/>
    <lineage>
        <taxon>Bacteria</taxon>
        <taxon>Bacillati</taxon>
        <taxon>Bacillota</taxon>
        <taxon>Clostridia</taxon>
        <taxon>Halanaerobiales</taxon>
        <taxon>Halobacteroidaceae</taxon>
        <taxon>Orenia</taxon>
    </lineage>
</organism>
<dbReference type="InterPro" id="IPR011105">
    <property type="entry name" value="Cell_wall_hydrolase_SleB"/>
</dbReference>
<comment type="caution">
    <text evidence="3">The sequence shown here is derived from an EMBL/GenBank/DDBJ whole genome shotgun (WGS) entry which is preliminary data.</text>
</comment>
<protein>
    <submittedName>
        <fullName evidence="3">Cell wall hydrolase</fullName>
    </submittedName>
</protein>
<dbReference type="EMBL" id="LWDV01000009">
    <property type="protein sequence ID" value="OCL26400.1"/>
    <property type="molecule type" value="Genomic_DNA"/>
</dbReference>
<dbReference type="Gene3D" id="6.20.240.60">
    <property type="match status" value="1"/>
</dbReference>
<keyword evidence="1" id="KW-0812">Transmembrane</keyword>
<dbReference type="Pfam" id="PF07486">
    <property type="entry name" value="Hydrolase_2"/>
    <property type="match status" value="1"/>
</dbReference>
<dbReference type="AlphaFoldDB" id="A0A1C0A852"/>
<dbReference type="OrthoDB" id="9785345at2"/>
<keyword evidence="3" id="KW-0378">Hydrolase</keyword>
<sequence length="228" mass="25155">MQKRKKYNNLIIYILIFTLIFPMLSGFVLISPVFAAEGGLAGLTGNKGIMSVFKGLLMLFFFSFLSNKGDSSEILNDSYQSAVQEEPNIQNGSSSAQRLDVTPEEFDWLAKGVYSESRGEPFEGQVAVASVIINRVLSPEFPNTVKGVIMERPDGKAYAFSAVLDGQIHLTPDKTAYQAVDYALKGWDPTGGALYYYNPVKATASWIFENTTPKITIGNHIFADLKKK</sequence>
<keyword evidence="1" id="KW-0472">Membrane</keyword>
<evidence type="ECO:0000313" key="4">
    <source>
        <dbReference type="Proteomes" id="UP000093514"/>
    </source>
</evidence>
<evidence type="ECO:0000313" key="3">
    <source>
        <dbReference type="EMBL" id="OCL26400.1"/>
    </source>
</evidence>
<dbReference type="InterPro" id="IPR042047">
    <property type="entry name" value="SleB_dom1"/>
</dbReference>
<evidence type="ECO:0000259" key="2">
    <source>
        <dbReference type="Pfam" id="PF07486"/>
    </source>
</evidence>
<dbReference type="RefSeq" id="WP_068718193.1">
    <property type="nucleotide sequence ID" value="NZ_LWDV01000009.1"/>
</dbReference>
<accession>A0A1C0A852</accession>
<dbReference type="GO" id="GO:0016787">
    <property type="term" value="F:hydrolase activity"/>
    <property type="evidence" value="ECO:0007669"/>
    <property type="project" value="UniProtKB-KW"/>
</dbReference>
<feature type="domain" description="Cell wall hydrolase SleB" evidence="2">
    <location>
        <begin position="119"/>
        <end position="223"/>
    </location>
</feature>
<keyword evidence="1" id="KW-1133">Transmembrane helix</keyword>
<dbReference type="Gene3D" id="1.10.10.2520">
    <property type="entry name" value="Cell wall hydrolase SleB, domain 1"/>
    <property type="match status" value="1"/>
</dbReference>
<keyword evidence="4" id="KW-1185">Reference proteome</keyword>